<comment type="caution">
    <text evidence="2">The sequence shown here is derived from an EMBL/GenBank/DDBJ whole genome shotgun (WGS) entry which is preliminary data.</text>
</comment>
<keyword evidence="1" id="KW-1133">Transmembrane helix</keyword>
<organism evidence="2 3">
    <name type="scientific">Novipirellula aureliae</name>
    <dbReference type="NCBI Taxonomy" id="2527966"/>
    <lineage>
        <taxon>Bacteria</taxon>
        <taxon>Pseudomonadati</taxon>
        <taxon>Planctomycetota</taxon>
        <taxon>Planctomycetia</taxon>
        <taxon>Pirellulales</taxon>
        <taxon>Pirellulaceae</taxon>
        <taxon>Novipirellula</taxon>
    </lineage>
</organism>
<keyword evidence="1" id="KW-0812">Transmembrane</keyword>
<reference evidence="2 3" key="1">
    <citation type="submission" date="2019-02" db="EMBL/GenBank/DDBJ databases">
        <title>Deep-cultivation of Planctomycetes and their phenomic and genomic characterization uncovers novel biology.</title>
        <authorList>
            <person name="Wiegand S."/>
            <person name="Jogler M."/>
            <person name="Boedeker C."/>
            <person name="Pinto D."/>
            <person name="Vollmers J."/>
            <person name="Rivas-Marin E."/>
            <person name="Kohn T."/>
            <person name="Peeters S.H."/>
            <person name="Heuer A."/>
            <person name="Rast P."/>
            <person name="Oberbeckmann S."/>
            <person name="Bunk B."/>
            <person name="Jeske O."/>
            <person name="Meyerdierks A."/>
            <person name="Storesund J.E."/>
            <person name="Kallscheuer N."/>
            <person name="Luecker S."/>
            <person name="Lage O.M."/>
            <person name="Pohl T."/>
            <person name="Merkel B.J."/>
            <person name="Hornburger P."/>
            <person name="Mueller R.-W."/>
            <person name="Bruemmer F."/>
            <person name="Labrenz M."/>
            <person name="Spormann A.M."/>
            <person name="Op Den Camp H."/>
            <person name="Overmann J."/>
            <person name="Amann R."/>
            <person name="Jetten M.S.M."/>
            <person name="Mascher T."/>
            <person name="Medema M.H."/>
            <person name="Devos D.P."/>
            <person name="Kaster A.-K."/>
            <person name="Ovreas L."/>
            <person name="Rohde M."/>
            <person name="Galperin M.Y."/>
            <person name="Jogler C."/>
        </authorList>
    </citation>
    <scope>NUCLEOTIDE SEQUENCE [LARGE SCALE GENOMIC DNA]</scope>
    <source>
        <strain evidence="2 3">Q31b</strain>
    </source>
</reference>
<dbReference type="OrthoDB" id="9891046at2"/>
<gene>
    <name evidence="2" type="ORF">Q31b_39840</name>
</gene>
<keyword evidence="3" id="KW-1185">Reference proteome</keyword>
<proteinExistence type="predicted"/>
<dbReference type="RefSeq" id="WP_146601200.1">
    <property type="nucleotide sequence ID" value="NZ_SJPY01000006.1"/>
</dbReference>
<dbReference type="EMBL" id="SJPY01000006">
    <property type="protein sequence ID" value="TWU38906.1"/>
    <property type="molecule type" value="Genomic_DNA"/>
</dbReference>
<evidence type="ECO:0000313" key="3">
    <source>
        <dbReference type="Proteomes" id="UP000315471"/>
    </source>
</evidence>
<sequence length="65" mass="7204">MDHWQPIIAILIVSLAAFWISRHLVRTVRRGLKGQPTGCGTCSMNQANKKENKLVQLGSKAKSDT</sequence>
<evidence type="ECO:0000313" key="2">
    <source>
        <dbReference type="EMBL" id="TWU38906.1"/>
    </source>
</evidence>
<accession>A0A5C6DV11</accession>
<dbReference type="Proteomes" id="UP000315471">
    <property type="component" value="Unassembled WGS sequence"/>
</dbReference>
<evidence type="ECO:0000256" key="1">
    <source>
        <dbReference type="SAM" id="Phobius"/>
    </source>
</evidence>
<name>A0A5C6DV11_9BACT</name>
<feature type="transmembrane region" description="Helical" evidence="1">
    <location>
        <begin position="6"/>
        <end position="25"/>
    </location>
</feature>
<dbReference type="AlphaFoldDB" id="A0A5C6DV11"/>
<protein>
    <submittedName>
        <fullName evidence="2">Uncharacterized protein</fullName>
    </submittedName>
</protein>
<keyword evidence="1" id="KW-0472">Membrane</keyword>